<keyword evidence="3 6" id="KW-0812">Transmembrane</keyword>
<dbReference type="PANTHER" id="PTHR31627:SF35">
    <property type="entry name" value="SERPENTINE RECEPTOR CLASS GAMMA"/>
    <property type="match status" value="1"/>
</dbReference>
<feature type="transmembrane region" description="Helical" evidence="6">
    <location>
        <begin position="7"/>
        <end position="25"/>
    </location>
</feature>
<dbReference type="PANTHER" id="PTHR31627">
    <property type="entry name" value="SERPENTINE RECEPTOR CLASS GAMMA-RELATED"/>
    <property type="match status" value="1"/>
</dbReference>
<dbReference type="InParanoid" id="A8X2C3"/>
<protein>
    <recommendedName>
        <fullName evidence="6">Serpentine receptor class gamma</fullName>
    </recommendedName>
</protein>
<proteinExistence type="inferred from homology"/>
<feature type="transmembrane region" description="Helical" evidence="6">
    <location>
        <begin position="334"/>
        <end position="356"/>
    </location>
</feature>
<dbReference type="HOGENOM" id="CLU_662643_0_0_1"/>
<dbReference type="CTD" id="8589418"/>
<feature type="transmembrane region" description="Helical" evidence="6">
    <location>
        <begin position="202"/>
        <end position="223"/>
    </location>
</feature>
<name>A8X2C3_CAEBR</name>
<evidence type="ECO:0000256" key="5">
    <source>
        <dbReference type="ARBA" id="ARBA00023136"/>
    </source>
</evidence>
<feature type="transmembrane region" description="Helical" evidence="6">
    <location>
        <begin position="118"/>
        <end position="139"/>
    </location>
</feature>
<evidence type="ECO:0000256" key="4">
    <source>
        <dbReference type="ARBA" id="ARBA00022989"/>
    </source>
</evidence>
<keyword evidence="4 6" id="KW-1133">Transmembrane helix</keyword>
<keyword evidence="5 6" id="KW-0472">Membrane</keyword>
<dbReference type="AlphaFoldDB" id="A8X2C3"/>
<evidence type="ECO:0000256" key="3">
    <source>
        <dbReference type="ARBA" id="ARBA00022692"/>
    </source>
</evidence>
<dbReference type="GO" id="GO:0007606">
    <property type="term" value="P:sensory perception of chemical stimulus"/>
    <property type="evidence" value="ECO:0007669"/>
    <property type="project" value="UniProtKB-UniRule"/>
</dbReference>
<feature type="transmembrane region" description="Helical" evidence="6">
    <location>
        <begin position="244"/>
        <end position="264"/>
    </location>
</feature>
<dbReference type="InterPro" id="IPR000609">
    <property type="entry name" value="7TM_GPCR_serpentine_rcpt_Srg"/>
</dbReference>
<dbReference type="GO" id="GO:0004888">
    <property type="term" value="F:transmembrane signaling receptor activity"/>
    <property type="evidence" value="ECO:0007669"/>
    <property type="project" value="InterPro"/>
</dbReference>
<comment type="subcellular location">
    <subcellularLocation>
        <location evidence="1">Membrane</location>
        <topology evidence="1">Multi-pass membrane protein</topology>
    </subcellularLocation>
</comment>
<dbReference type="GeneID" id="8589418"/>
<dbReference type="Pfam" id="PF02118">
    <property type="entry name" value="Srg"/>
    <property type="match status" value="1"/>
</dbReference>
<keyword evidence="8" id="KW-1185">Reference proteome</keyword>
<dbReference type="eggNOG" id="ENOG502TGMS">
    <property type="taxonomic scope" value="Eukaryota"/>
</dbReference>
<evidence type="ECO:0000313" key="9">
    <source>
        <dbReference type="WormBase" id="CBG06487"/>
    </source>
</evidence>
<dbReference type="InterPro" id="IPR051119">
    <property type="entry name" value="Nematode_SR-like"/>
</dbReference>
<dbReference type="RefSeq" id="XP_002647419.1">
    <property type="nucleotide sequence ID" value="XM_002647373.1"/>
</dbReference>
<dbReference type="OMA" id="IPLIFMW"/>
<dbReference type="GO" id="GO:0016020">
    <property type="term" value="C:membrane"/>
    <property type="evidence" value="ECO:0007669"/>
    <property type="project" value="UniProtKB-SubCell"/>
</dbReference>
<evidence type="ECO:0000256" key="1">
    <source>
        <dbReference type="ARBA" id="ARBA00004141"/>
    </source>
</evidence>
<reference evidence="7 8" key="1">
    <citation type="journal article" date="2003" name="PLoS Biol.">
        <title>The genome sequence of Caenorhabditis briggsae: a platform for comparative genomics.</title>
        <authorList>
            <person name="Stein L.D."/>
            <person name="Bao Z."/>
            <person name="Blasiar D."/>
            <person name="Blumenthal T."/>
            <person name="Brent M.R."/>
            <person name="Chen N."/>
            <person name="Chinwalla A."/>
            <person name="Clarke L."/>
            <person name="Clee C."/>
            <person name="Coghlan A."/>
            <person name="Coulson A."/>
            <person name="D'Eustachio P."/>
            <person name="Fitch D.H."/>
            <person name="Fulton L.A."/>
            <person name="Fulton R.E."/>
            <person name="Griffiths-Jones S."/>
            <person name="Harris T.W."/>
            <person name="Hillier L.W."/>
            <person name="Kamath R."/>
            <person name="Kuwabara P.E."/>
            <person name="Mardis E.R."/>
            <person name="Marra M.A."/>
            <person name="Miner T.L."/>
            <person name="Minx P."/>
            <person name="Mullikin J.C."/>
            <person name="Plumb R.W."/>
            <person name="Rogers J."/>
            <person name="Schein J.E."/>
            <person name="Sohrmann M."/>
            <person name="Spieth J."/>
            <person name="Stajich J.E."/>
            <person name="Wei C."/>
            <person name="Willey D."/>
            <person name="Wilson R.K."/>
            <person name="Durbin R."/>
            <person name="Waterston R.H."/>
        </authorList>
    </citation>
    <scope>NUCLEOTIDE SEQUENCE [LARGE SCALE GENOMIC DNA]</scope>
    <source>
        <strain evidence="7 8">AF16</strain>
    </source>
</reference>
<dbReference type="Gene3D" id="1.20.1070.10">
    <property type="entry name" value="Rhodopsin 7-helix transmembrane proteins"/>
    <property type="match status" value="1"/>
</dbReference>
<accession>A8X2C3</accession>
<evidence type="ECO:0000256" key="6">
    <source>
        <dbReference type="RuleBase" id="RU280813"/>
    </source>
</evidence>
<sequence>MRIDIQCLRGLTISFFLIYHLFPLVFVNGYLGVDMFFVISGYLMARTLNHSKIHNISDILNRRFKRILPLYYLFCDEFFFLKTAQNVLNKIFIRKMDFENISPLIRTCDYRGQSSYCYIPLFVGQIVYALPCSMFYLYVILRIMKFGSQNVFSDIFFKLYALDGIVSLLVLVMDFGLTRPLIYVNAMCHVFWKLFPRPTYMLTPYLFLFNYFQFAKFFSIILLSANRFTSVIYPMRHKAFWKKYVKFAIMICILSPICFTWHLAIAPARFDPYVGEGIIGYESLVPFIHTRHFKLFVSSIAFIFLLLTNIKMYKFIKKYQSSMKSFEKSLAQSTVIMTSVFIFYMIVQTILIIFSTTFLVDHLFFGGILKKVECFCNDLFLLRKTKKLREKRLMPFDSASQKTYVSPKSSTSQVY</sequence>
<reference evidence="7 8" key="2">
    <citation type="journal article" date="2011" name="PLoS Genet.">
        <title>Caenorhabditis briggsae recombinant inbred line genotypes reveal inter-strain incompatibility and the evolution of recombination.</title>
        <authorList>
            <person name="Ross J.A."/>
            <person name="Koboldt D.C."/>
            <person name="Staisch J.E."/>
            <person name="Chamberlin H.M."/>
            <person name="Gupta B.P."/>
            <person name="Miller R.D."/>
            <person name="Baird S.E."/>
            <person name="Haag E.S."/>
        </authorList>
    </citation>
    <scope>NUCLEOTIDE SEQUENCE [LARGE SCALE GENOMIC DNA]</scope>
    <source>
        <strain evidence="7 8">AF16</strain>
    </source>
</reference>
<evidence type="ECO:0000313" key="7">
    <source>
        <dbReference type="EMBL" id="CAP26783.1"/>
    </source>
</evidence>
<organism evidence="7 8">
    <name type="scientific">Caenorhabditis briggsae</name>
    <dbReference type="NCBI Taxonomy" id="6238"/>
    <lineage>
        <taxon>Eukaryota</taxon>
        <taxon>Metazoa</taxon>
        <taxon>Ecdysozoa</taxon>
        <taxon>Nematoda</taxon>
        <taxon>Chromadorea</taxon>
        <taxon>Rhabditida</taxon>
        <taxon>Rhabditina</taxon>
        <taxon>Rhabditomorpha</taxon>
        <taxon>Rhabditoidea</taxon>
        <taxon>Rhabditidae</taxon>
        <taxon>Peloderinae</taxon>
        <taxon>Caenorhabditis</taxon>
    </lineage>
</organism>
<dbReference type="Proteomes" id="UP000008549">
    <property type="component" value="Unassembled WGS sequence"/>
</dbReference>
<dbReference type="WormBase" id="CBG06487">
    <property type="protein sequence ID" value="CBP49340"/>
    <property type="gene ID" value="WBGene00028754"/>
</dbReference>
<dbReference type="EMBL" id="HE601320">
    <property type="protein sequence ID" value="CAP26783.1"/>
    <property type="molecule type" value="Genomic_DNA"/>
</dbReference>
<dbReference type="PRINTS" id="PR00698">
    <property type="entry name" value="TMPROTEINSRG"/>
</dbReference>
<feature type="transmembrane region" description="Helical" evidence="6">
    <location>
        <begin position="293"/>
        <end position="313"/>
    </location>
</feature>
<evidence type="ECO:0000256" key="2">
    <source>
        <dbReference type="ARBA" id="ARBA00005692"/>
    </source>
</evidence>
<dbReference type="KEGG" id="cbr:CBG_06487"/>
<comment type="similarity">
    <text evidence="2 6">Belongs to the nematode receptor-like protein srg family.</text>
</comment>
<gene>
    <name evidence="7 9" type="ORF">CBG06487</name>
    <name evidence="7" type="ORF">CBG_06487</name>
</gene>
<evidence type="ECO:0000313" key="8">
    <source>
        <dbReference type="Proteomes" id="UP000008549"/>
    </source>
</evidence>
<feature type="transmembrane region" description="Helical" evidence="6">
    <location>
        <begin position="160"/>
        <end position="182"/>
    </location>
</feature>